<gene>
    <name evidence="2" type="ORF">SCNU_14054</name>
</gene>
<keyword evidence="1" id="KW-0812">Transmembrane</keyword>
<feature type="transmembrane region" description="Helical" evidence="1">
    <location>
        <begin position="78"/>
        <end position="96"/>
    </location>
</feature>
<evidence type="ECO:0000313" key="2">
    <source>
        <dbReference type="EMBL" id="EGD54413.1"/>
    </source>
</evidence>
<dbReference type="eggNOG" id="ENOG5030R96">
    <property type="taxonomic scope" value="Bacteria"/>
</dbReference>
<feature type="transmembrane region" description="Helical" evidence="1">
    <location>
        <begin position="51"/>
        <end position="71"/>
    </location>
</feature>
<protein>
    <submittedName>
        <fullName evidence="2">Uncharacterized protein</fullName>
    </submittedName>
</protein>
<sequence>MWMRAGVAGVFAALLAAMGSVGGMLLMDRGVDRCLPAMQDAHTEAAAAGTWLAWTAYLAVVAVGWATVVGLTTRPRSWVIVSVIALAAMVVALIGMHEFGSSMCDSNFSRSQRG</sequence>
<keyword evidence="1" id="KW-1133">Transmembrane helix</keyword>
<organism evidence="2 3">
    <name type="scientific">Gordonia neofelifaecis NRRL B-59395</name>
    <dbReference type="NCBI Taxonomy" id="644548"/>
    <lineage>
        <taxon>Bacteria</taxon>
        <taxon>Bacillati</taxon>
        <taxon>Actinomycetota</taxon>
        <taxon>Actinomycetes</taxon>
        <taxon>Mycobacteriales</taxon>
        <taxon>Gordoniaceae</taxon>
        <taxon>Gordonia</taxon>
    </lineage>
</organism>
<keyword evidence="3" id="KW-1185">Reference proteome</keyword>
<dbReference type="AlphaFoldDB" id="F1YLL9"/>
<keyword evidence="1" id="KW-0472">Membrane</keyword>
<evidence type="ECO:0000256" key="1">
    <source>
        <dbReference type="SAM" id="Phobius"/>
    </source>
</evidence>
<reference evidence="2 3" key="1">
    <citation type="journal article" date="2011" name="J. Bacteriol.">
        <title>Draft Genome Sequence of Gordonia neofelifaecis NRRL B-59395, a Cholesterol-Degrading Actinomycete.</title>
        <authorList>
            <person name="Ge F."/>
            <person name="Li W."/>
            <person name="Chen G."/>
            <person name="Liu Y."/>
            <person name="Zhang G."/>
            <person name="Yong B."/>
            <person name="Wang Q."/>
            <person name="Wang N."/>
            <person name="Huang Z."/>
            <person name="Li W."/>
            <person name="Wang J."/>
            <person name="Wu C."/>
            <person name="Xie Q."/>
            <person name="Liu G."/>
        </authorList>
    </citation>
    <scope>NUCLEOTIDE SEQUENCE [LARGE SCALE GENOMIC DNA]</scope>
    <source>
        <strain evidence="2 3">NRRL B-59395</strain>
    </source>
</reference>
<evidence type="ECO:0000313" key="3">
    <source>
        <dbReference type="Proteomes" id="UP000035065"/>
    </source>
</evidence>
<dbReference type="Proteomes" id="UP000035065">
    <property type="component" value="Unassembled WGS sequence"/>
</dbReference>
<accession>F1YLL9</accession>
<name>F1YLL9_9ACTN</name>
<comment type="caution">
    <text evidence="2">The sequence shown here is derived from an EMBL/GenBank/DDBJ whole genome shotgun (WGS) entry which is preliminary data.</text>
</comment>
<proteinExistence type="predicted"/>
<dbReference type="EMBL" id="AEUD01000012">
    <property type="protein sequence ID" value="EGD54413.1"/>
    <property type="molecule type" value="Genomic_DNA"/>
</dbReference>